<protein>
    <submittedName>
        <fullName evidence="2">Methyltransferase domain-containing protein</fullName>
    </submittedName>
</protein>
<reference evidence="2 3" key="1">
    <citation type="submission" date="2023-05" db="EMBL/GenBank/DDBJ databases">
        <title>Chelatococcus sp. nov., a moderately thermophilic bacterium isolated from hot spring microbial mat.</title>
        <authorList>
            <person name="Hu C.-J."/>
            <person name="Li W.-J."/>
        </authorList>
    </citation>
    <scope>NUCLEOTIDE SEQUENCE [LARGE SCALE GENOMIC DNA]</scope>
    <source>
        <strain evidence="2 3">SYSU G07232</strain>
    </source>
</reference>
<dbReference type="PANTHER" id="PTHR43861">
    <property type="entry name" value="TRANS-ACONITATE 2-METHYLTRANSFERASE-RELATED"/>
    <property type="match status" value="1"/>
</dbReference>
<keyword evidence="3" id="KW-1185">Reference proteome</keyword>
<dbReference type="Pfam" id="PF08241">
    <property type="entry name" value="Methyltransf_11"/>
    <property type="match status" value="1"/>
</dbReference>
<sequence length="214" mass="23649">MTDRYYDTPRAEVLPWLPARVERMLDLGCGGGATTAAVRQARQVAWAGGVEFAPSAAERARRMCDRVWQGDAAALPFEADIAPGSLDLVLCMDILEHLADPWAMVRRLSGLIGPGGRLIVSVPNVRNWKFIWRLATRGDFRYRDAGLLDRTHLRFFVRATAIELATCGGLTLVAAEPARRPGFPDARWFLSAATFGAADELVAKQWLIVAEKRD</sequence>
<gene>
    <name evidence="2" type="ORF">QNA08_02685</name>
</gene>
<evidence type="ECO:0000313" key="2">
    <source>
        <dbReference type="EMBL" id="MDJ1157144.1"/>
    </source>
</evidence>
<dbReference type="InterPro" id="IPR029063">
    <property type="entry name" value="SAM-dependent_MTases_sf"/>
</dbReference>
<evidence type="ECO:0000259" key="1">
    <source>
        <dbReference type="Pfam" id="PF08241"/>
    </source>
</evidence>
<accession>A0ABT7ACR0</accession>
<dbReference type="CDD" id="cd02440">
    <property type="entry name" value="AdoMet_MTases"/>
    <property type="match status" value="1"/>
</dbReference>
<dbReference type="GO" id="GO:0032259">
    <property type="term" value="P:methylation"/>
    <property type="evidence" value="ECO:0007669"/>
    <property type="project" value="UniProtKB-KW"/>
</dbReference>
<organism evidence="2 3">
    <name type="scientific">Chelatococcus albus</name>
    <dbReference type="NCBI Taxonomy" id="3047466"/>
    <lineage>
        <taxon>Bacteria</taxon>
        <taxon>Pseudomonadati</taxon>
        <taxon>Pseudomonadota</taxon>
        <taxon>Alphaproteobacteria</taxon>
        <taxon>Hyphomicrobiales</taxon>
        <taxon>Chelatococcaceae</taxon>
        <taxon>Chelatococcus</taxon>
    </lineage>
</organism>
<keyword evidence="2" id="KW-0808">Transferase</keyword>
<dbReference type="Proteomes" id="UP001321492">
    <property type="component" value="Unassembled WGS sequence"/>
</dbReference>
<evidence type="ECO:0000313" key="3">
    <source>
        <dbReference type="Proteomes" id="UP001321492"/>
    </source>
</evidence>
<dbReference type="Gene3D" id="3.40.50.150">
    <property type="entry name" value="Vaccinia Virus protein VP39"/>
    <property type="match status" value="1"/>
</dbReference>
<feature type="domain" description="Methyltransferase type 11" evidence="1">
    <location>
        <begin position="25"/>
        <end position="120"/>
    </location>
</feature>
<dbReference type="SUPFAM" id="SSF53335">
    <property type="entry name" value="S-adenosyl-L-methionine-dependent methyltransferases"/>
    <property type="match status" value="1"/>
</dbReference>
<proteinExistence type="predicted"/>
<dbReference type="RefSeq" id="WP_283739118.1">
    <property type="nucleotide sequence ID" value="NZ_JASJEV010000001.1"/>
</dbReference>
<keyword evidence="2" id="KW-0489">Methyltransferase</keyword>
<dbReference type="EMBL" id="JASJEV010000001">
    <property type="protein sequence ID" value="MDJ1157144.1"/>
    <property type="molecule type" value="Genomic_DNA"/>
</dbReference>
<comment type="caution">
    <text evidence="2">The sequence shown here is derived from an EMBL/GenBank/DDBJ whole genome shotgun (WGS) entry which is preliminary data.</text>
</comment>
<dbReference type="InterPro" id="IPR013216">
    <property type="entry name" value="Methyltransf_11"/>
</dbReference>
<dbReference type="GO" id="GO:0008168">
    <property type="term" value="F:methyltransferase activity"/>
    <property type="evidence" value="ECO:0007669"/>
    <property type="project" value="UniProtKB-KW"/>
</dbReference>
<name>A0ABT7ACR0_9HYPH</name>